<dbReference type="EMBL" id="REGN01002928">
    <property type="protein sequence ID" value="RNA25409.1"/>
    <property type="molecule type" value="Genomic_DNA"/>
</dbReference>
<dbReference type="CDD" id="cd00672">
    <property type="entry name" value="CysRS_core"/>
    <property type="match status" value="1"/>
</dbReference>
<evidence type="ECO:0000256" key="11">
    <source>
        <dbReference type="ARBA" id="ARBA00031499"/>
    </source>
</evidence>
<evidence type="ECO:0000256" key="1">
    <source>
        <dbReference type="ARBA" id="ARBA00001947"/>
    </source>
</evidence>
<evidence type="ECO:0000313" key="20">
    <source>
        <dbReference type="EMBL" id="RNA25409.1"/>
    </source>
</evidence>
<feature type="non-terminal residue" evidence="20">
    <location>
        <position position="1"/>
    </location>
</feature>
<evidence type="ECO:0000313" key="21">
    <source>
        <dbReference type="Proteomes" id="UP000276133"/>
    </source>
</evidence>
<gene>
    <name evidence="20" type="ORF">BpHYR1_052083</name>
</gene>
<keyword evidence="6" id="KW-0547">Nucleotide-binding</keyword>
<comment type="caution">
    <text evidence="20">The sequence shown here is derived from an EMBL/GenBank/DDBJ whole genome shotgun (WGS) entry which is preliminary data.</text>
</comment>
<evidence type="ECO:0000256" key="5">
    <source>
        <dbReference type="ARBA" id="ARBA00022723"/>
    </source>
</evidence>
<evidence type="ECO:0000256" key="2">
    <source>
        <dbReference type="ARBA" id="ARBA00005594"/>
    </source>
</evidence>
<comment type="function">
    <text evidence="12">Mitochondrial cysteine-specific aminoacyl-tRNA synthetase that catalyzes the ATP-dependent ligation of cysteine to tRNA(Cys).</text>
</comment>
<keyword evidence="7" id="KW-0862">Zinc</keyword>
<dbReference type="InterPro" id="IPR014729">
    <property type="entry name" value="Rossmann-like_a/b/a_fold"/>
</dbReference>
<protein>
    <recommendedName>
        <fullName evidence="3">cysteine--tRNA ligase</fullName>
        <ecNumber evidence="3">6.1.1.16</ecNumber>
    </recommendedName>
    <alternativeName>
        <fullName evidence="11">Cysteinyl-tRNA synthetase</fullName>
    </alternativeName>
</protein>
<comment type="catalytic activity">
    <reaction evidence="18">
        <text>tRNA(Cys) + L-cysteine + ATP = L-cysteinyl-tRNA(Cys) + AMP + diphosphate</text>
        <dbReference type="Rhea" id="RHEA:17773"/>
        <dbReference type="Rhea" id="RHEA-COMP:9661"/>
        <dbReference type="Rhea" id="RHEA-COMP:9679"/>
        <dbReference type="ChEBI" id="CHEBI:30616"/>
        <dbReference type="ChEBI" id="CHEBI:33019"/>
        <dbReference type="ChEBI" id="CHEBI:35235"/>
        <dbReference type="ChEBI" id="CHEBI:78442"/>
        <dbReference type="ChEBI" id="CHEBI:78517"/>
        <dbReference type="ChEBI" id="CHEBI:456215"/>
        <dbReference type="EC" id="6.1.1.16"/>
    </reaction>
    <physiologicalReaction direction="right-to-left" evidence="18">
        <dbReference type="Rhea" id="RHEA:17775"/>
    </physiologicalReaction>
</comment>
<dbReference type="OrthoDB" id="438179at2759"/>
<dbReference type="AlphaFoldDB" id="A0A3M7RPJ8"/>
<dbReference type="InterPro" id="IPR024909">
    <property type="entry name" value="Cys-tRNA/MSH_ligase"/>
</dbReference>
<comment type="catalytic activity">
    <reaction evidence="15">
        <text>2 L-cysteine = S-sulfanyl-L-cysteine + L-alanine</text>
        <dbReference type="Rhea" id="RHEA:78543"/>
        <dbReference type="ChEBI" id="CHEBI:35235"/>
        <dbReference type="ChEBI" id="CHEBI:57972"/>
        <dbReference type="ChEBI" id="CHEBI:58591"/>
    </reaction>
    <physiologicalReaction direction="left-to-right" evidence="15">
        <dbReference type="Rhea" id="RHEA:78544"/>
    </physiologicalReaction>
</comment>
<comment type="catalytic activity">
    <reaction evidence="16">
        <text>S-sulfanyl-L-cysteine + L-cysteine = S-disulfanyl-L-cysteine + L-alanine</text>
        <dbReference type="Rhea" id="RHEA:78627"/>
        <dbReference type="ChEBI" id="CHEBI:35235"/>
        <dbReference type="ChEBI" id="CHEBI:57972"/>
        <dbReference type="ChEBI" id="CHEBI:58591"/>
        <dbReference type="ChEBI" id="CHEBI:229465"/>
    </reaction>
    <physiologicalReaction direction="left-to-right" evidence="16">
        <dbReference type="Rhea" id="RHEA:78628"/>
    </physiologicalReaction>
</comment>
<keyword evidence="10" id="KW-0030">Aminoacyl-tRNA synthetase</keyword>
<comment type="similarity">
    <text evidence="2">Belongs to the class-I aminoacyl-tRNA synthetase family.</text>
</comment>
<dbReference type="GO" id="GO:0004817">
    <property type="term" value="F:cysteine-tRNA ligase activity"/>
    <property type="evidence" value="ECO:0007669"/>
    <property type="project" value="UniProtKB-EC"/>
</dbReference>
<dbReference type="GO" id="GO:0005737">
    <property type="term" value="C:cytoplasm"/>
    <property type="evidence" value="ECO:0007669"/>
    <property type="project" value="TreeGrafter"/>
</dbReference>
<dbReference type="Gene3D" id="1.20.120.1910">
    <property type="entry name" value="Cysteine-tRNA ligase, C-terminal anti-codon recognition domain"/>
    <property type="match status" value="1"/>
</dbReference>
<evidence type="ECO:0000256" key="6">
    <source>
        <dbReference type="ARBA" id="ARBA00022741"/>
    </source>
</evidence>
<dbReference type="GO" id="GO:0046872">
    <property type="term" value="F:metal ion binding"/>
    <property type="evidence" value="ECO:0007669"/>
    <property type="project" value="UniProtKB-KW"/>
</dbReference>
<dbReference type="GO" id="GO:0005524">
    <property type="term" value="F:ATP binding"/>
    <property type="evidence" value="ECO:0007669"/>
    <property type="project" value="UniProtKB-KW"/>
</dbReference>
<feature type="domain" description="tRNA synthetases class I catalytic" evidence="19">
    <location>
        <begin position="48"/>
        <end position="341"/>
    </location>
</feature>
<accession>A0A3M7RPJ8</accession>
<keyword evidence="5" id="KW-0479">Metal-binding</keyword>
<dbReference type="HAMAP" id="MF_00041">
    <property type="entry name" value="Cys_tRNA_synth"/>
    <property type="match status" value="1"/>
</dbReference>
<dbReference type="Pfam" id="PF01406">
    <property type="entry name" value="tRNA-synt_1e"/>
    <property type="match status" value="1"/>
</dbReference>
<dbReference type="InterPro" id="IPR015803">
    <property type="entry name" value="Cys-tRNA-ligase"/>
</dbReference>
<name>A0A3M7RPJ8_BRAPC</name>
<dbReference type="Gene3D" id="3.40.50.620">
    <property type="entry name" value="HUPs"/>
    <property type="match status" value="1"/>
</dbReference>
<dbReference type="SUPFAM" id="SSF47323">
    <property type="entry name" value="Anticodon-binding domain of a subclass of class I aminoacyl-tRNA synthetases"/>
    <property type="match status" value="1"/>
</dbReference>
<comment type="catalytic activity">
    <reaction evidence="14">
        <text>S-disulfanyl-L-cysteine + tRNA(Cys) + ATP = (S)-disulfanyl-L-cysteinyl-tRNA(Cys) + AMP + diphosphate</text>
        <dbReference type="Rhea" id="RHEA:78651"/>
        <dbReference type="Rhea" id="RHEA-COMP:9661"/>
        <dbReference type="Rhea" id="RHEA-COMP:19120"/>
        <dbReference type="ChEBI" id="CHEBI:30616"/>
        <dbReference type="ChEBI" id="CHEBI:33019"/>
        <dbReference type="ChEBI" id="CHEBI:78442"/>
        <dbReference type="ChEBI" id="CHEBI:229465"/>
        <dbReference type="ChEBI" id="CHEBI:229521"/>
        <dbReference type="ChEBI" id="CHEBI:456215"/>
    </reaction>
    <physiologicalReaction direction="left-to-right" evidence="14">
        <dbReference type="Rhea" id="RHEA:78652"/>
    </physiologicalReaction>
</comment>
<dbReference type="PANTHER" id="PTHR10890">
    <property type="entry name" value="CYSTEINYL-TRNA SYNTHETASE"/>
    <property type="match status" value="1"/>
</dbReference>
<evidence type="ECO:0000256" key="10">
    <source>
        <dbReference type="ARBA" id="ARBA00023146"/>
    </source>
</evidence>
<comment type="function">
    <text evidence="13">In addition to its role as an aminoacyl-tRNA synthetase, has also cysteine persulfide synthase activity. Produces reactive persulfide species such as cysteine persulfide (CysSSH) from substrate cysteine and mediate direct incorporation of CysSSH into proteins during translations, resulting in protein persulfides and polysulfides. CysSSHs behave as potent antioxidants and cellular protectants.</text>
</comment>
<evidence type="ECO:0000256" key="4">
    <source>
        <dbReference type="ARBA" id="ARBA00022598"/>
    </source>
</evidence>
<keyword evidence="9" id="KW-0648">Protein biosynthesis</keyword>
<dbReference type="EC" id="6.1.1.16" evidence="3"/>
<proteinExistence type="inferred from homology"/>
<organism evidence="20 21">
    <name type="scientific">Brachionus plicatilis</name>
    <name type="common">Marine rotifer</name>
    <name type="synonym">Brachionus muelleri</name>
    <dbReference type="NCBI Taxonomy" id="10195"/>
    <lineage>
        <taxon>Eukaryota</taxon>
        <taxon>Metazoa</taxon>
        <taxon>Spiralia</taxon>
        <taxon>Gnathifera</taxon>
        <taxon>Rotifera</taxon>
        <taxon>Eurotatoria</taxon>
        <taxon>Monogononta</taxon>
        <taxon>Pseudotrocha</taxon>
        <taxon>Ploima</taxon>
        <taxon>Brachionidae</taxon>
        <taxon>Brachionus</taxon>
    </lineage>
</organism>
<dbReference type="Proteomes" id="UP000276133">
    <property type="component" value="Unassembled WGS sequence"/>
</dbReference>
<evidence type="ECO:0000256" key="18">
    <source>
        <dbReference type="ARBA" id="ARBA00049046"/>
    </source>
</evidence>
<evidence type="ECO:0000256" key="14">
    <source>
        <dbReference type="ARBA" id="ARBA00047499"/>
    </source>
</evidence>
<dbReference type="InterPro" id="IPR009080">
    <property type="entry name" value="tRNAsynth_Ia_anticodon-bd"/>
</dbReference>
<evidence type="ECO:0000256" key="7">
    <source>
        <dbReference type="ARBA" id="ARBA00022833"/>
    </source>
</evidence>
<dbReference type="SUPFAM" id="SSF52374">
    <property type="entry name" value="Nucleotidylyl transferase"/>
    <property type="match status" value="1"/>
</dbReference>
<keyword evidence="8" id="KW-0067">ATP-binding</keyword>
<evidence type="ECO:0000256" key="12">
    <source>
        <dbReference type="ARBA" id="ARBA00043868"/>
    </source>
</evidence>
<reference evidence="20 21" key="1">
    <citation type="journal article" date="2018" name="Sci. Rep.">
        <title>Genomic signatures of local adaptation to the degree of environmental predictability in rotifers.</title>
        <authorList>
            <person name="Franch-Gras L."/>
            <person name="Hahn C."/>
            <person name="Garcia-Roger E.M."/>
            <person name="Carmona M.J."/>
            <person name="Serra M."/>
            <person name="Gomez A."/>
        </authorList>
    </citation>
    <scope>NUCLEOTIDE SEQUENCE [LARGE SCALE GENOMIC DNA]</scope>
    <source>
        <strain evidence="20">HYR1</strain>
    </source>
</reference>
<comment type="catalytic activity">
    <reaction evidence="17">
        <text>S-sulfanyl-L-cysteine + tRNA(Cys) + ATP = (S)-sulfanyl-L-cysteinyl-tRNA(Cys) + AMP + diphosphate</text>
        <dbReference type="Rhea" id="RHEA:78647"/>
        <dbReference type="Rhea" id="RHEA-COMP:9661"/>
        <dbReference type="Rhea" id="RHEA-COMP:19119"/>
        <dbReference type="ChEBI" id="CHEBI:30616"/>
        <dbReference type="ChEBI" id="CHEBI:33019"/>
        <dbReference type="ChEBI" id="CHEBI:58591"/>
        <dbReference type="ChEBI" id="CHEBI:78442"/>
        <dbReference type="ChEBI" id="CHEBI:229520"/>
        <dbReference type="ChEBI" id="CHEBI:456215"/>
    </reaction>
    <physiologicalReaction direction="left-to-right" evidence="17">
        <dbReference type="Rhea" id="RHEA:78648"/>
    </physiologicalReaction>
</comment>
<keyword evidence="4 20" id="KW-0436">Ligase</keyword>
<evidence type="ECO:0000256" key="13">
    <source>
        <dbReference type="ARBA" id="ARBA00045476"/>
    </source>
</evidence>
<evidence type="ECO:0000256" key="3">
    <source>
        <dbReference type="ARBA" id="ARBA00012832"/>
    </source>
</evidence>
<evidence type="ECO:0000256" key="15">
    <source>
        <dbReference type="ARBA" id="ARBA00047548"/>
    </source>
</evidence>
<evidence type="ECO:0000256" key="16">
    <source>
        <dbReference type="ARBA" id="ARBA00047731"/>
    </source>
</evidence>
<evidence type="ECO:0000256" key="9">
    <source>
        <dbReference type="ARBA" id="ARBA00022917"/>
    </source>
</evidence>
<evidence type="ECO:0000256" key="8">
    <source>
        <dbReference type="ARBA" id="ARBA00022840"/>
    </source>
</evidence>
<dbReference type="NCBIfam" id="TIGR00435">
    <property type="entry name" value="cysS"/>
    <property type="match status" value="1"/>
</dbReference>
<keyword evidence="21" id="KW-1185">Reference proteome</keyword>
<dbReference type="PRINTS" id="PR00983">
    <property type="entry name" value="TRNASYNTHCYS"/>
</dbReference>
<evidence type="ECO:0000256" key="17">
    <source>
        <dbReference type="ARBA" id="ARBA00048609"/>
    </source>
</evidence>
<dbReference type="STRING" id="10195.A0A3M7RPJ8"/>
<dbReference type="GO" id="GO:0006423">
    <property type="term" value="P:cysteinyl-tRNA aminoacylation"/>
    <property type="evidence" value="ECO:0007669"/>
    <property type="project" value="InterPro"/>
</dbReference>
<dbReference type="PANTHER" id="PTHR10890:SF27">
    <property type="entry name" value="CYSTEINE--TRNA LIGASE, MITOCHONDRIAL-RELATED"/>
    <property type="match status" value="1"/>
</dbReference>
<evidence type="ECO:0000259" key="19">
    <source>
        <dbReference type="Pfam" id="PF01406"/>
    </source>
</evidence>
<comment type="cofactor">
    <cofactor evidence="1">
        <name>Zn(2+)</name>
        <dbReference type="ChEBI" id="CHEBI:29105"/>
    </cofactor>
</comment>
<dbReference type="InterPro" id="IPR032678">
    <property type="entry name" value="tRNA-synt_1_cat_dom"/>
</dbReference>
<sequence>KQGLSMLARSKFSIKTLWNRASKKYSAQSKNPIYVFNSLSKTKEPLKLRNNVLYWYSCGPTVYNSAHLGHASSYVNFDIIKRILTNYFHINVVNLMNITDIDDKIIVRSIKEKKNFLDITQFYEKEFLDDLSLLNCVKPSIILRVTDHVEEILKFIQTLVDLKKAYATSSGSVYFDSQNFHIRSFFEQVQTDMDNDSKDNREKRHPYDFALWKARKEDSEPSWPSPWGPGRPGWHIECSTLANVAFGRDIDFHSGGKDLIFPHHHNEMVQCCAFHGIDKWSSFWLHTGHLHLKNDVKMSKSLSNTISIRDMLSKYTTNHFRMFCLLSPYRNNKEFSDDKMVKPVNLVNSFMSFLNLVDKFANKKIKTLEFRANENEVLQKLEGTRKKIHAALSNDFDTCLVIDELTDLVNFMNKNFQSCATIRPVDDFNRHYGCVMSVHNFTKWILEMLGLVFDEEKYKTSSLKIDDIVEPSLKFRNLIRNFALDKDRNLSKEIKMELLQYCDDFRKNLNQSNIEFKDHKTETIWKIKS</sequence>